<comment type="caution">
    <text evidence="10">The sequence shown here is derived from an EMBL/GenBank/DDBJ whole genome shotgun (WGS) entry which is preliminary data.</text>
</comment>
<keyword evidence="2" id="KW-0328">Glycosyltransferase</keyword>
<evidence type="ECO:0000313" key="11">
    <source>
        <dbReference type="Proteomes" id="UP000525078"/>
    </source>
</evidence>
<evidence type="ECO:0000313" key="10">
    <source>
        <dbReference type="EMBL" id="KAF4369915.1"/>
    </source>
</evidence>
<evidence type="ECO:0000256" key="8">
    <source>
        <dbReference type="SAM" id="MobiDB-lite"/>
    </source>
</evidence>
<evidence type="ECO:0000256" key="1">
    <source>
        <dbReference type="ARBA" id="ARBA00004394"/>
    </source>
</evidence>
<dbReference type="Proteomes" id="UP000525078">
    <property type="component" value="Unassembled WGS sequence"/>
</dbReference>
<evidence type="ECO:0000256" key="5">
    <source>
        <dbReference type="ARBA" id="ARBA00022989"/>
    </source>
</evidence>
<feature type="transmembrane region" description="Helical" evidence="9">
    <location>
        <begin position="413"/>
        <end position="432"/>
    </location>
</feature>
<dbReference type="EMBL" id="JAATIP010000121">
    <property type="protein sequence ID" value="KAF4369915.1"/>
    <property type="molecule type" value="Genomic_DNA"/>
</dbReference>
<keyword evidence="6" id="KW-0333">Golgi apparatus</keyword>
<feature type="transmembrane region" description="Helical" evidence="9">
    <location>
        <begin position="387"/>
        <end position="407"/>
    </location>
</feature>
<feature type="region of interest" description="Disordered" evidence="8">
    <location>
        <begin position="480"/>
        <end position="502"/>
    </location>
</feature>
<evidence type="ECO:0000256" key="2">
    <source>
        <dbReference type="ARBA" id="ARBA00022676"/>
    </source>
</evidence>
<feature type="transmembrane region" description="Helical" evidence="9">
    <location>
        <begin position="311"/>
        <end position="330"/>
    </location>
</feature>
<accession>A0A7J6FGX6</accession>
<reference evidence="10 11" key="1">
    <citation type="journal article" date="2020" name="bioRxiv">
        <title>Sequence and annotation of 42 cannabis genomes reveals extensive copy number variation in cannabinoid synthesis and pathogen resistance genes.</title>
        <authorList>
            <person name="Mckernan K.J."/>
            <person name="Helbert Y."/>
            <person name="Kane L.T."/>
            <person name="Ebling H."/>
            <person name="Zhang L."/>
            <person name="Liu B."/>
            <person name="Eaton Z."/>
            <person name="Mclaughlin S."/>
            <person name="Kingan S."/>
            <person name="Baybayan P."/>
            <person name="Concepcion G."/>
            <person name="Jordan M."/>
            <person name="Riva A."/>
            <person name="Barbazuk W."/>
            <person name="Harkins T."/>
        </authorList>
    </citation>
    <scope>NUCLEOTIDE SEQUENCE [LARGE SCALE GENOMIC DNA]</scope>
    <source>
        <strain evidence="11">cv. Jamaican Lion 4</strain>
        <tissue evidence="10">Leaf</tissue>
    </source>
</reference>
<dbReference type="PANTHER" id="PTHR32044:SF64">
    <property type="entry name" value="OS09G0572500 PROTEIN"/>
    <property type="match status" value="1"/>
</dbReference>
<proteinExistence type="predicted"/>
<keyword evidence="7 9" id="KW-0472">Membrane</keyword>
<keyword evidence="5 9" id="KW-1133">Transmembrane helix</keyword>
<evidence type="ECO:0000256" key="6">
    <source>
        <dbReference type="ARBA" id="ARBA00023034"/>
    </source>
</evidence>
<feature type="transmembrane region" description="Helical" evidence="9">
    <location>
        <begin position="32"/>
        <end position="53"/>
    </location>
</feature>
<evidence type="ECO:0000256" key="7">
    <source>
        <dbReference type="ARBA" id="ARBA00023136"/>
    </source>
</evidence>
<protein>
    <recommendedName>
        <fullName evidence="12">Glycosyltransferase 2-like domain-containing protein</fullName>
    </recommendedName>
</protein>
<organism evidence="10 11">
    <name type="scientific">Cannabis sativa</name>
    <name type="common">Hemp</name>
    <name type="synonym">Marijuana</name>
    <dbReference type="NCBI Taxonomy" id="3483"/>
    <lineage>
        <taxon>Eukaryota</taxon>
        <taxon>Viridiplantae</taxon>
        <taxon>Streptophyta</taxon>
        <taxon>Embryophyta</taxon>
        <taxon>Tracheophyta</taxon>
        <taxon>Spermatophyta</taxon>
        <taxon>Magnoliopsida</taxon>
        <taxon>eudicotyledons</taxon>
        <taxon>Gunneridae</taxon>
        <taxon>Pentapetalae</taxon>
        <taxon>rosids</taxon>
        <taxon>fabids</taxon>
        <taxon>Rosales</taxon>
        <taxon>Cannabaceae</taxon>
        <taxon>Cannabis</taxon>
    </lineage>
</organism>
<comment type="subcellular location">
    <subcellularLocation>
        <location evidence="1">Golgi apparatus membrane</location>
    </subcellularLocation>
</comment>
<evidence type="ECO:0000256" key="9">
    <source>
        <dbReference type="SAM" id="Phobius"/>
    </source>
</evidence>
<name>A0A7J6FGX6_CANSA</name>
<evidence type="ECO:0000256" key="4">
    <source>
        <dbReference type="ARBA" id="ARBA00022692"/>
    </source>
</evidence>
<evidence type="ECO:0000256" key="3">
    <source>
        <dbReference type="ARBA" id="ARBA00022679"/>
    </source>
</evidence>
<evidence type="ECO:0008006" key="12">
    <source>
        <dbReference type="Google" id="ProtNLM"/>
    </source>
</evidence>
<feature type="compositionally biased region" description="Basic residues" evidence="8">
    <location>
        <begin position="489"/>
        <end position="502"/>
    </location>
</feature>
<feature type="transmembrane region" description="Helical" evidence="9">
    <location>
        <begin position="273"/>
        <end position="291"/>
    </location>
</feature>
<keyword evidence="3" id="KW-0808">Transferase</keyword>
<dbReference type="InterPro" id="IPR029044">
    <property type="entry name" value="Nucleotide-diphossugar_trans"/>
</dbReference>
<gene>
    <name evidence="10" type="ORF">F8388_011785</name>
</gene>
<dbReference type="Gene3D" id="3.90.550.10">
    <property type="entry name" value="Spore Coat Polysaccharide Biosynthesis Protein SpsA, Chain A"/>
    <property type="match status" value="1"/>
</dbReference>
<dbReference type="GO" id="GO:0051753">
    <property type="term" value="F:mannan synthase activity"/>
    <property type="evidence" value="ECO:0007669"/>
    <property type="project" value="TreeGrafter"/>
</dbReference>
<sequence>MRNLVFQKPEVKVTDDVTTSLSYNWDSLRVSMIAPLLNLAMTLCSVMSIMLFIERVYMAMVILFVKLLGMNRYTKYKLESIKEAVELDKSYPLVNRLSMEAACGISWPADRLIIQVLDDSTNEVLRELVEMECHKWMEKGENINCKTRNNRNGYKAGALKEGLEKQYVKTEFVAIFDAYFQPEEDFLWRTIPYLLENPDIGLVQARWKFWNCKSVANLSHKRCWWMERSNHSGKHGSSFVLEKDRCVPSYITQRVSIWKRLHLIYDFFFERKIVAHWVTFFFYCIVIPTIVVPEVQISKPLAVYTPASITILNAVSTSRSLNLVVFWILFENVMSIHLSKATIIGLLQANWVDEWAATEKLGNTVKPKSNLVNHVLRKPRPQTSRRIHVLELLMGMFMLRCAVYNLLYKKDHFFFYLLLQAGDFFIMALGYCKKDRTDDVVEYLSENKCTIICPLSDEMTPIQQVLLNFSFSGTAQLNSSSQISCKSPTSKHKKSSRAKLFP</sequence>
<dbReference type="PANTHER" id="PTHR32044">
    <property type="entry name" value="GLUCOMANNAN 4-BETA-MANNOSYLTRANSFERASE 9"/>
    <property type="match status" value="1"/>
</dbReference>
<keyword evidence="4 9" id="KW-0812">Transmembrane</keyword>
<dbReference type="AlphaFoldDB" id="A0A7J6FGX6"/>
<dbReference type="SUPFAM" id="SSF53448">
    <property type="entry name" value="Nucleotide-diphospho-sugar transferases"/>
    <property type="match status" value="1"/>
</dbReference>
<dbReference type="GO" id="GO:0000139">
    <property type="term" value="C:Golgi membrane"/>
    <property type="evidence" value="ECO:0007669"/>
    <property type="project" value="UniProtKB-SubCell"/>
</dbReference>